<evidence type="ECO:0000256" key="1">
    <source>
        <dbReference type="SAM" id="MobiDB-lite"/>
    </source>
</evidence>
<feature type="region of interest" description="Disordered" evidence="1">
    <location>
        <begin position="1"/>
        <end position="44"/>
    </location>
</feature>
<feature type="compositionally biased region" description="Basic and acidic residues" evidence="1">
    <location>
        <begin position="21"/>
        <end position="44"/>
    </location>
</feature>
<dbReference type="AlphaFoldDB" id="A0A382BAC4"/>
<dbReference type="EMBL" id="UINC01028899">
    <property type="protein sequence ID" value="SVB10718.1"/>
    <property type="molecule type" value="Genomic_DNA"/>
</dbReference>
<reference evidence="2" key="1">
    <citation type="submission" date="2018-05" db="EMBL/GenBank/DDBJ databases">
        <authorList>
            <person name="Lanie J.A."/>
            <person name="Ng W.-L."/>
            <person name="Kazmierczak K.M."/>
            <person name="Andrzejewski T.M."/>
            <person name="Davidsen T.M."/>
            <person name="Wayne K.J."/>
            <person name="Tettelin H."/>
            <person name="Glass J.I."/>
            <person name="Rusch D."/>
            <person name="Podicherti R."/>
            <person name="Tsui H.-C.T."/>
            <person name="Winkler M.E."/>
        </authorList>
    </citation>
    <scope>NUCLEOTIDE SEQUENCE</scope>
</reference>
<organism evidence="2">
    <name type="scientific">marine metagenome</name>
    <dbReference type="NCBI Taxonomy" id="408172"/>
    <lineage>
        <taxon>unclassified sequences</taxon>
        <taxon>metagenomes</taxon>
        <taxon>ecological metagenomes</taxon>
    </lineage>
</organism>
<accession>A0A382BAC4</accession>
<name>A0A382BAC4_9ZZZZ</name>
<evidence type="ECO:0000313" key="2">
    <source>
        <dbReference type="EMBL" id="SVB10718.1"/>
    </source>
</evidence>
<protein>
    <submittedName>
        <fullName evidence="2">Uncharacterized protein</fullName>
    </submittedName>
</protein>
<sequence length="44" mass="5095">MMARKPNYSFERNKRTKAKAAKREAKRQAKLAAKEEKANATSER</sequence>
<proteinExistence type="predicted"/>
<gene>
    <name evidence="2" type="ORF">METZ01_LOCUS163572</name>
</gene>